<gene>
    <name evidence="1" type="ORF">TP2_02990</name>
</gene>
<dbReference type="InterPro" id="IPR011049">
    <property type="entry name" value="Serralysin-like_metalloprot_C"/>
</dbReference>
<dbReference type="Gene3D" id="2.150.10.10">
    <property type="entry name" value="Serralysin-like metalloprotease, C-terminal"/>
    <property type="match status" value="2"/>
</dbReference>
<dbReference type="SUPFAM" id="SSF51120">
    <property type="entry name" value="beta-Roll"/>
    <property type="match status" value="2"/>
</dbReference>
<reference evidence="1 2" key="1">
    <citation type="submission" date="2013-07" db="EMBL/GenBank/DDBJ databases">
        <title>Thioclava pacifica DSM 10166 Genome Sequencing.</title>
        <authorList>
            <person name="Lai Q."/>
            <person name="Shao Z."/>
        </authorList>
    </citation>
    <scope>NUCLEOTIDE SEQUENCE [LARGE SCALE GENOMIC DNA]</scope>
    <source>
        <strain evidence="1 2">DSM 10166</strain>
    </source>
</reference>
<sequence>MATPIDPTNVDDWDEPLNTDPMFRSSHVFSTADITVTFDGMTVGAAEDPLEYFDTTGANGTKVTQDGVTLFPINSEFGYVVADFTNAEQKEIDDLYEEGWAGDLTDAQGTQLGIVISDSPTDTFKTPAVYGTWLGGLGGETVKASTEHYVVMQNVLSDQKYPGDDDESTLYPLDDNLIVVGGVYDGKSVKGLLDGGYFDEEGVQILIEDVNGDGVIDIKDILQPNETEITENIAVSSDYSVTLKDDGKLLYRWGNVIKKPNDVRLEATLDLPTDWSEYNPYTSVRDLYHVTEAELVIHHTITNNPNDQVRPEDFENEAAIGILPTYYIDPAWNGDGAGEREVWLTTDAYYAGDGTLYPADTILRDEFLADAWDESVLGDIGADDGADGFTNAWYTTMDREPFEPVLSEDGTEYADSGPRWRLLPDKYGQDLPSVVIPDDPSEPPPPTNDEVKYEVGAETQTVLNLLDWGMPAKPLSVSAGWQDKPGEVSVNGMNYTDGFDVAVYIKGDIKPATVYSAELVMSYELISTHAVGADVNGSDDVDDFLVGLGSNTFTGGTGADLFVVSYGSSVEGAALTTSTITDFEVGTDAIGLIGLGVSDVLDENGVSDFDHKISQVISGDDLQIWLDSDGEGAGESFLLATLTDVAGDLGPSMKLDMEADFLLANPGPGTEPNPEDPPTEITGTEAGELLIGTLGDDIILGLGGNDNIYGLSGDDTIDGGAGLDLLYGGLGNDVFVFAEGGGMDIVYDFEDGSDMVQLSGMTFEDLTISSYRTTGTQITYGTDRMILRGVDVADINVDDFIPDDSLIV</sequence>
<dbReference type="Pfam" id="PF00353">
    <property type="entry name" value="HemolysinCabind"/>
    <property type="match status" value="1"/>
</dbReference>
<keyword evidence="2" id="KW-1185">Reference proteome</keyword>
<organism evidence="1 2">
    <name type="scientific">Thioclava pacifica DSM 10166</name>
    <dbReference type="NCBI Taxonomy" id="1353537"/>
    <lineage>
        <taxon>Bacteria</taxon>
        <taxon>Pseudomonadati</taxon>
        <taxon>Pseudomonadota</taxon>
        <taxon>Alphaproteobacteria</taxon>
        <taxon>Rhodobacterales</taxon>
        <taxon>Paracoccaceae</taxon>
        <taxon>Thioclava</taxon>
    </lineage>
</organism>
<evidence type="ECO:0000313" key="1">
    <source>
        <dbReference type="EMBL" id="KEO56509.1"/>
    </source>
</evidence>
<dbReference type="InterPro" id="IPR018247">
    <property type="entry name" value="EF_Hand_1_Ca_BS"/>
</dbReference>
<protein>
    <recommendedName>
        <fullName evidence="3">Peptidase M10 serralysin C-terminal domain-containing protein</fullName>
    </recommendedName>
</protein>
<name>A0A074JJ36_9RHOB</name>
<dbReference type="EMBL" id="AUND01000001">
    <property type="protein sequence ID" value="KEO56509.1"/>
    <property type="molecule type" value="Genomic_DNA"/>
</dbReference>
<dbReference type="RefSeq" id="WP_038073043.1">
    <property type="nucleotide sequence ID" value="NZ_AUND01000001.1"/>
</dbReference>
<proteinExistence type="predicted"/>
<evidence type="ECO:0008006" key="3">
    <source>
        <dbReference type="Google" id="ProtNLM"/>
    </source>
</evidence>
<dbReference type="InterPro" id="IPR001343">
    <property type="entry name" value="Hemolysn_Ca-bd"/>
</dbReference>
<evidence type="ECO:0000313" key="2">
    <source>
        <dbReference type="Proteomes" id="UP000027432"/>
    </source>
</evidence>
<dbReference type="PROSITE" id="PS00018">
    <property type="entry name" value="EF_HAND_1"/>
    <property type="match status" value="1"/>
</dbReference>
<dbReference type="OrthoDB" id="5714489at2"/>
<dbReference type="eggNOG" id="COG2931">
    <property type="taxonomic scope" value="Bacteria"/>
</dbReference>
<accession>A0A074JJ36</accession>
<dbReference type="STRING" id="1353537.TP2_02990"/>
<dbReference type="PRINTS" id="PR00313">
    <property type="entry name" value="CABNDNGRPT"/>
</dbReference>
<dbReference type="InterPro" id="IPR018511">
    <property type="entry name" value="Hemolysin-typ_Ca-bd_CS"/>
</dbReference>
<dbReference type="PROSITE" id="PS00330">
    <property type="entry name" value="HEMOLYSIN_CALCIUM"/>
    <property type="match status" value="2"/>
</dbReference>
<dbReference type="Proteomes" id="UP000027432">
    <property type="component" value="Unassembled WGS sequence"/>
</dbReference>
<dbReference type="AlphaFoldDB" id="A0A074JJ36"/>
<comment type="caution">
    <text evidence="1">The sequence shown here is derived from an EMBL/GenBank/DDBJ whole genome shotgun (WGS) entry which is preliminary data.</text>
</comment>
<dbReference type="GO" id="GO:0005509">
    <property type="term" value="F:calcium ion binding"/>
    <property type="evidence" value="ECO:0007669"/>
    <property type="project" value="InterPro"/>
</dbReference>